<proteinExistence type="predicted"/>
<name>A0A1M7U5H3_9BRAD</name>
<accession>A0A1M7U5H3</accession>
<reference evidence="2" key="1">
    <citation type="submission" date="2016-11" db="EMBL/GenBank/DDBJ databases">
        <authorList>
            <person name="Varghese N."/>
            <person name="Submissions S."/>
        </authorList>
    </citation>
    <scope>NUCLEOTIDE SEQUENCE [LARGE SCALE GENOMIC DNA]</scope>
    <source>
        <strain evidence="2">GAS401</strain>
    </source>
</reference>
<evidence type="ECO:0000313" key="2">
    <source>
        <dbReference type="Proteomes" id="UP000184096"/>
    </source>
</evidence>
<gene>
    <name evidence="1" type="ORF">SAMN05444170_3578</name>
</gene>
<dbReference type="EMBL" id="LT670849">
    <property type="protein sequence ID" value="SHN78100.1"/>
    <property type="molecule type" value="Genomic_DNA"/>
</dbReference>
<dbReference type="AlphaFoldDB" id="A0A1M7U5H3"/>
<dbReference type="Proteomes" id="UP000184096">
    <property type="component" value="Chromosome I"/>
</dbReference>
<organism evidence="1 2">
    <name type="scientific">Bradyrhizobium erythrophlei</name>
    <dbReference type="NCBI Taxonomy" id="1437360"/>
    <lineage>
        <taxon>Bacteria</taxon>
        <taxon>Pseudomonadati</taxon>
        <taxon>Pseudomonadota</taxon>
        <taxon>Alphaproteobacteria</taxon>
        <taxon>Hyphomicrobiales</taxon>
        <taxon>Nitrobacteraceae</taxon>
        <taxon>Bradyrhizobium</taxon>
    </lineage>
</organism>
<protein>
    <submittedName>
        <fullName evidence="1">Uncharacterized protein</fullName>
    </submittedName>
</protein>
<sequence length="64" mass="7042">MDRQTETAAPRYRHRLSNLPSCVVCSKVLIAPEASAFNFDGDVSYLWSCDYCGQTIVTNAVKAA</sequence>
<evidence type="ECO:0000313" key="1">
    <source>
        <dbReference type="EMBL" id="SHN78100.1"/>
    </source>
</evidence>
<keyword evidence="2" id="KW-1185">Reference proteome</keyword>